<evidence type="ECO:0000256" key="5">
    <source>
        <dbReference type="SAM" id="Coils"/>
    </source>
</evidence>
<feature type="domain" description="Myb-like" evidence="7">
    <location>
        <begin position="372"/>
        <end position="426"/>
    </location>
</feature>
<dbReference type="PANTHER" id="PTHR46621">
    <property type="entry name" value="SNRNA-ACTIVATING PROTEIN COMPLEX SUBUNIT 4"/>
    <property type="match status" value="1"/>
</dbReference>
<sequence>MSVSLAAERDRLQRQVEELEQSLSATNAELELLSSDTDEESVDDGDTNEESTAGLLAQRDKIQKEIQNLESFLGPHSPVCVSDDDNSSSSSSDESELGLAPTADSCLQLNLVYQQVIQETLDRLETLLTQNKRQQREVVAQLSGPNKEALREQNSPSSSSSSLDQHHRMFLGRFFKPYFKDKLTGLGPPANRETKEKASRMIGCLDERNLKLKRWESWQKTLLIHAIARDTLRRLVQPKLSKMDFLSKKMASAAEADKQLFKQQMEDLEKEINMLKNKKKEELIGDRFDEHDWQKICNVDFEGTRDAEDIQRFWQNFLHPSVNKSTWTQEEVNLLKGISERHKERNWETIAEELGTGRTAFLCLQTFQRFISKSLKRSNWTPEEDALLKELVEKMRIGNFIPYTQMSYFIEGHDPSQLIYRWTQVLDPSLKKGPWTKEEDELLLKAVSYYGEKDWWKIRLEVPGRTDGACRDRYLDCLKADIRRGAFDREEVLLLKQLVEKHGVGRWSKIAAEIPHRHDAQCLREWRKLSASLQRMGQSRPKNRQQTNRSKKPSGEVVKRTRSKPIKVKEESTDEEEEEKEEEDTVVYMDSDEEERKAEKKKEIEEWKKVQKVEKKEEEKEEEEEYPCLPMKEWIPAERVSPTVMVFQPVELPPAGDQNNVKCRLTILGSYGRSVIIGPRPKLQPCKNRHSSRTMMMVSADQLRIYLSHQANKDSIPGSGPPEKPEPGEKIRRSRVTDQAISYQLQAQVIPWIGNILIPAKTRETAADTLRERGERRQLTSTSVFLLFLQTMNVDILGCKEVIERRRNRVMQSPPSPDPPPDKKQKNTKLKKSAVGALQKTQELDLLQKLILEQFHTLQQQKQKQRMQLQSVYVVQQAPSPNKPGVLLKMPPHMHPQMLFPQPVFIPQPVTQPTQFMSPFSPTKPTIAPHRSPPAPQRVNVAPLPVVTMPVNATSPPFAPPCQPGLLPPSPDTKVSTSLNSSSPVSDPNQPCLTASSLSSNLTSKTVKIQEAVISSPNGVDINKEGDGSGGKCTADDVEGDSSIKSRRRIRKPSQKAKDVLEIKKEKAGAKKKPAPSPKQRPKTKDTSGSPQGVCTIPVEVVPKTPPSLLTIPITAQRPPLSVVIYSPPTKTRMAPLVLAEKIQLACSDGRVSSTGNVCVVPPPPTLTGQQTASSTTLPLIDHGYSLSCPDPSSKSKTRGRSSKQPTQKAPKSGPAPKRASKAPPKKRKRVSEEDKQSVTSSQDEQCVSRMGDEERVKSDSVTVEGGAVNSLGEAKEDTVGVKDEGVPQDGKRLRKPSQRVRESRKVEAEVKKSTSPRKKRRCTPRQKKDALTQKQSVTPVPEMLVHPGQSMLVMSPNRMTCLQGMKVAIAPGTLQRKTSKSKPVVSLRRLAPRPTFVGQGGSISPTRHPPTFILQPVPNPDSSSLPLHPPSKQVPPTERAAPPPLRNETLQFDPALMFLESRVEVQDWLSGKGGVVVPGAGVTLPYLPPFVSSLTTLSGLLSAKKSLIKLSMQLLGEASETQPKPSQNTSKPDSSSSDGTSSQPSDLPDSTSDLQPATKNPGTPFVSSEPQERKEEEEEEEKLVAAVRQLVAERFSENAGYQLLKARFLSCFTVPALMASMEPITVKTVAPQSNEEEEGEEEEQEEEEEKEKEKEKGKDAEEELQKTKGRGRRCRAKRSLLKCDGPGAPANHFSGMNSLTHTHPTGGDKTATVQ</sequence>
<evidence type="ECO:0000259" key="7">
    <source>
        <dbReference type="PROSITE" id="PS50090"/>
    </source>
</evidence>
<evidence type="ECO:0000259" key="8">
    <source>
        <dbReference type="PROSITE" id="PS51294"/>
    </source>
</evidence>
<evidence type="ECO:0000256" key="3">
    <source>
        <dbReference type="ARBA" id="ARBA00023163"/>
    </source>
</evidence>
<dbReference type="SUPFAM" id="SSF46689">
    <property type="entry name" value="Homeodomain-like"/>
    <property type="match status" value="3"/>
</dbReference>
<feature type="domain" description="Myb-like" evidence="7">
    <location>
        <begin position="479"/>
        <end position="530"/>
    </location>
</feature>
<accession>A0AAV1G9Y4</accession>
<dbReference type="GO" id="GO:0000978">
    <property type="term" value="F:RNA polymerase II cis-regulatory region sequence-specific DNA binding"/>
    <property type="evidence" value="ECO:0007669"/>
    <property type="project" value="TreeGrafter"/>
</dbReference>
<feature type="compositionally biased region" description="Acidic residues" evidence="6">
    <location>
        <begin position="572"/>
        <end position="593"/>
    </location>
</feature>
<feature type="region of interest" description="Disordered" evidence="6">
    <location>
        <begin position="1396"/>
        <end position="1448"/>
    </location>
</feature>
<feature type="region of interest" description="Disordered" evidence="6">
    <location>
        <begin position="807"/>
        <end position="832"/>
    </location>
</feature>
<dbReference type="Pfam" id="PF00249">
    <property type="entry name" value="Myb_DNA-binding"/>
    <property type="match status" value="2"/>
</dbReference>
<feature type="compositionally biased region" description="Basic residues" evidence="6">
    <location>
        <begin position="1219"/>
        <end position="1230"/>
    </location>
</feature>
<dbReference type="SMART" id="SM00717">
    <property type="entry name" value="SANT"/>
    <property type="match status" value="5"/>
</dbReference>
<keyword evidence="1" id="KW-0805">Transcription regulation</keyword>
<keyword evidence="4" id="KW-0539">Nucleus</keyword>
<evidence type="ECO:0000256" key="4">
    <source>
        <dbReference type="ARBA" id="ARBA00023242"/>
    </source>
</evidence>
<dbReference type="GO" id="GO:0042796">
    <property type="term" value="P:snRNA transcription by RNA polymerase III"/>
    <property type="evidence" value="ECO:0007669"/>
    <property type="project" value="TreeGrafter"/>
</dbReference>
<feature type="compositionally biased region" description="Low complexity" evidence="6">
    <location>
        <begin position="972"/>
        <end position="997"/>
    </location>
</feature>
<feature type="compositionally biased region" description="Acidic residues" evidence="6">
    <location>
        <begin position="36"/>
        <end position="49"/>
    </location>
</feature>
<dbReference type="InterPro" id="IPR017930">
    <property type="entry name" value="Myb_dom"/>
</dbReference>
<feature type="compositionally biased region" description="Pro residues" evidence="6">
    <location>
        <begin position="957"/>
        <end position="971"/>
    </location>
</feature>
<evidence type="ECO:0000256" key="2">
    <source>
        <dbReference type="ARBA" id="ARBA00023125"/>
    </source>
</evidence>
<dbReference type="EMBL" id="OY660875">
    <property type="protein sequence ID" value="CAJ1069368.1"/>
    <property type="molecule type" value="Genomic_DNA"/>
</dbReference>
<dbReference type="GO" id="GO:0019185">
    <property type="term" value="C:snRNA-activating protein complex"/>
    <property type="evidence" value="ECO:0007669"/>
    <property type="project" value="TreeGrafter"/>
</dbReference>
<feature type="region of interest" description="Disordered" evidence="6">
    <location>
        <begin position="711"/>
        <end position="735"/>
    </location>
</feature>
<feature type="region of interest" description="Disordered" evidence="6">
    <location>
        <begin position="73"/>
        <end position="99"/>
    </location>
</feature>
<evidence type="ECO:0000256" key="6">
    <source>
        <dbReference type="SAM" id="MobiDB-lite"/>
    </source>
</evidence>
<feature type="domain" description="HTH myb-type" evidence="8">
    <location>
        <begin position="427"/>
        <end position="482"/>
    </location>
</feature>
<feature type="compositionally biased region" description="Polar residues" evidence="6">
    <location>
        <begin position="1695"/>
        <end position="1704"/>
    </location>
</feature>
<dbReference type="Pfam" id="PF13921">
    <property type="entry name" value="Myb_DNA-bind_6"/>
    <property type="match status" value="1"/>
</dbReference>
<feature type="region of interest" description="Disordered" evidence="6">
    <location>
        <begin position="24"/>
        <end position="54"/>
    </location>
</feature>
<dbReference type="PROSITE" id="PS50090">
    <property type="entry name" value="MYB_LIKE"/>
    <property type="match status" value="4"/>
</dbReference>
<dbReference type="Proteomes" id="UP001178508">
    <property type="component" value="Chromosome 12"/>
</dbReference>
<feature type="region of interest" description="Disordered" evidence="6">
    <location>
        <begin position="137"/>
        <end position="164"/>
    </location>
</feature>
<dbReference type="InterPro" id="IPR051575">
    <property type="entry name" value="Myb-like_DNA-bd"/>
</dbReference>
<feature type="compositionally biased region" description="Low complexity" evidence="6">
    <location>
        <begin position="1526"/>
        <end position="1547"/>
    </location>
</feature>
<feature type="region of interest" description="Disordered" evidence="6">
    <location>
        <begin position="1180"/>
        <end position="1343"/>
    </location>
</feature>
<feature type="coiled-coil region" evidence="5">
    <location>
        <begin position="251"/>
        <end position="285"/>
    </location>
</feature>
<feature type="region of interest" description="Disordered" evidence="6">
    <location>
        <begin position="1629"/>
        <end position="1715"/>
    </location>
</feature>
<feature type="region of interest" description="Disordered" evidence="6">
    <location>
        <begin position="957"/>
        <end position="997"/>
    </location>
</feature>
<feature type="region of interest" description="Disordered" evidence="6">
    <location>
        <begin position="1018"/>
        <end position="1094"/>
    </location>
</feature>
<feature type="region of interest" description="Disordered" evidence="6">
    <location>
        <begin position="533"/>
        <end position="597"/>
    </location>
</feature>
<dbReference type="GO" id="GO:0042795">
    <property type="term" value="P:snRNA transcription by RNA polymerase II"/>
    <property type="evidence" value="ECO:0007669"/>
    <property type="project" value="TreeGrafter"/>
</dbReference>
<feature type="compositionally biased region" description="Basic residues" evidence="6">
    <location>
        <begin position="1315"/>
        <end position="1326"/>
    </location>
</feature>
<protein>
    <submittedName>
        <fullName evidence="9">snRNA-activating protein complex subunit 4</fullName>
    </submittedName>
</protein>
<feature type="domain" description="Myb-like" evidence="7">
    <location>
        <begin position="319"/>
        <end position="371"/>
    </location>
</feature>
<dbReference type="PANTHER" id="PTHR46621:SF1">
    <property type="entry name" value="SNRNA-ACTIVATING PROTEIN COMPLEX SUBUNIT 4"/>
    <property type="match status" value="1"/>
</dbReference>
<keyword evidence="5" id="KW-0175">Coiled coil</keyword>
<name>A0AAV1G9Y4_XYRNO</name>
<evidence type="ECO:0000256" key="1">
    <source>
        <dbReference type="ARBA" id="ARBA00023015"/>
    </source>
</evidence>
<evidence type="ECO:0000313" key="9">
    <source>
        <dbReference type="EMBL" id="CAJ1069368.1"/>
    </source>
</evidence>
<feature type="domain" description="Myb-like" evidence="7">
    <location>
        <begin position="427"/>
        <end position="478"/>
    </location>
</feature>
<feature type="compositionally biased region" description="Basic residues" evidence="6">
    <location>
        <begin position="1668"/>
        <end position="1681"/>
    </location>
</feature>
<reference evidence="9" key="1">
    <citation type="submission" date="2023-08" db="EMBL/GenBank/DDBJ databases">
        <authorList>
            <person name="Alioto T."/>
            <person name="Alioto T."/>
            <person name="Gomez Garrido J."/>
        </authorList>
    </citation>
    <scope>NUCLEOTIDE SEQUENCE</scope>
</reference>
<keyword evidence="3" id="KW-0804">Transcription</keyword>
<feature type="compositionally biased region" description="Basic residues" evidence="6">
    <location>
        <begin position="1045"/>
        <end position="1055"/>
    </location>
</feature>
<dbReference type="CDD" id="cd00167">
    <property type="entry name" value="SANT"/>
    <property type="match status" value="4"/>
</dbReference>
<feature type="compositionally biased region" description="Basic and acidic residues" evidence="6">
    <location>
        <begin position="1300"/>
        <end position="1313"/>
    </location>
</feature>
<feature type="region of interest" description="Disordered" evidence="6">
    <location>
        <begin position="1519"/>
        <end position="1581"/>
    </location>
</feature>
<keyword evidence="2" id="KW-0238">DNA-binding</keyword>
<feature type="compositionally biased region" description="Basic and acidic residues" evidence="6">
    <location>
        <begin position="1652"/>
        <end position="1667"/>
    </location>
</feature>
<dbReference type="InterPro" id="IPR009057">
    <property type="entry name" value="Homeodomain-like_sf"/>
</dbReference>
<feature type="domain" description="HTH myb-type" evidence="8">
    <location>
        <begin position="319"/>
        <end position="375"/>
    </location>
</feature>
<feature type="compositionally biased region" description="Acidic residues" evidence="6">
    <location>
        <begin position="1635"/>
        <end position="1651"/>
    </location>
</feature>
<dbReference type="InterPro" id="IPR001005">
    <property type="entry name" value="SANT/Myb"/>
</dbReference>
<keyword evidence="10" id="KW-1185">Reference proteome</keyword>
<evidence type="ECO:0000313" key="10">
    <source>
        <dbReference type="Proteomes" id="UP001178508"/>
    </source>
</evidence>
<feature type="compositionally biased region" description="Polar residues" evidence="6">
    <location>
        <begin position="1549"/>
        <end position="1570"/>
    </location>
</feature>
<feature type="domain" description="HTH myb-type" evidence="8">
    <location>
        <begin position="483"/>
        <end position="534"/>
    </location>
</feature>
<gene>
    <name evidence="9" type="ORF">XNOV1_A027413</name>
</gene>
<proteinExistence type="predicted"/>
<feature type="compositionally biased region" description="Low complexity" evidence="6">
    <location>
        <begin position="1209"/>
        <end position="1218"/>
    </location>
</feature>
<feature type="compositionally biased region" description="Basic and acidic residues" evidence="6">
    <location>
        <begin position="1056"/>
        <end position="1069"/>
    </location>
</feature>
<dbReference type="PROSITE" id="PS51294">
    <property type="entry name" value="HTH_MYB"/>
    <property type="match status" value="3"/>
</dbReference>
<organism evidence="9 10">
    <name type="scientific">Xyrichtys novacula</name>
    <name type="common">Pearly razorfish</name>
    <name type="synonym">Hemipteronotus novacula</name>
    <dbReference type="NCBI Taxonomy" id="13765"/>
    <lineage>
        <taxon>Eukaryota</taxon>
        <taxon>Metazoa</taxon>
        <taxon>Chordata</taxon>
        <taxon>Craniata</taxon>
        <taxon>Vertebrata</taxon>
        <taxon>Euteleostomi</taxon>
        <taxon>Actinopterygii</taxon>
        <taxon>Neopterygii</taxon>
        <taxon>Teleostei</taxon>
        <taxon>Neoteleostei</taxon>
        <taxon>Acanthomorphata</taxon>
        <taxon>Eupercaria</taxon>
        <taxon>Labriformes</taxon>
        <taxon>Labridae</taxon>
        <taxon>Xyrichtys</taxon>
    </lineage>
</organism>
<dbReference type="Gene3D" id="1.10.10.60">
    <property type="entry name" value="Homeodomain-like"/>
    <property type="match status" value="4"/>
</dbReference>
<dbReference type="GO" id="GO:0001006">
    <property type="term" value="F:RNA polymerase III type 3 promoter sequence-specific DNA binding"/>
    <property type="evidence" value="ECO:0007669"/>
    <property type="project" value="TreeGrafter"/>
</dbReference>
<feature type="compositionally biased region" description="Basic and acidic residues" evidence="6">
    <location>
        <begin position="1274"/>
        <end position="1292"/>
    </location>
</feature>